<organism evidence="3 4">
    <name type="scientific">Olea europaea subsp. europaea</name>
    <dbReference type="NCBI Taxonomy" id="158383"/>
    <lineage>
        <taxon>Eukaryota</taxon>
        <taxon>Viridiplantae</taxon>
        <taxon>Streptophyta</taxon>
        <taxon>Embryophyta</taxon>
        <taxon>Tracheophyta</taxon>
        <taxon>Spermatophyta</taxon>
        <taxon>Magnoliopsida</taxon>
        <taxon>eudicotyledons</taxon>
        <taxon>Gunneridae</taxon>
        <taxon>Pentapetalae</taxon>
        <taxon>asterids</taxon>
        <taxon>lamiids</taxon>
        <taxon>Lamiales</taxon>
        <taxon>Oleaceae</taxon>
        <taxon>Oleeae</taxon>
        <taxon>Olea</taxon>
    </lineage>
</organism>
<gene>
    <name evidence="3" type="ORF">OLEA9_A050191</name>
</gene>
<name>A0A8S0QIS3_OLEEU</name>
<keyword evidence="2" id="KW-0812">Transmembrane</keyword>
<proteinExistence type="predicted"/>
<keyword evidence="2" id="KW-0472">Membrane</keyword>
<accession>A0A8S0QIS3</accession>
<keyword evidence="2" id="KW-1133">Transmembrane helix</keyword>
<evidence type="ECO:0000313" key="4">
    <source>
        <dbReference type="Proteomes" id="UP000594638"/>
    </source>
</evidence>
<dbReference type="Gramene" id="OE9A050191T1">
    <property type="protein sequence ID" value="OE9A050191C1"/>
    <property type="gene ID" value="OE9A050191"/>
</dbReference>
<feature type="transmembrane region" description="Helical" evidence="2">
    <location>
        <begin position="113"/>
        <end position="136"/>
    </location>
</feature>
<evidence type="ECO:0000256" key="1">
    <source>
        <dbReference type="SAM" id="MobiDB-lite"/>
    </source>
</evidence>
<protein>
    <submittedName>
        <fullName evidence="3">Uncharacterized protein</fullName>
    </submittedName>
</protein>
<reference evidence="3 4" key="1">
    <citation type="submission" date="2019-12" db="EMBL/GenBank/DDBJ databases">
        <authorList>
            <person name="Alioto T."/>
            <person name="Alioto T."/>
            <person name="Gomez Garrido J."/>
        </authorList>
    </citation>
    <scope>NUCLEOTIDE SEQUENCE [LARGE SCALE GENOMIC DNA]</scope>
</reference>
<evidence type="ECO:0000313" key="3">
    <source>
        <dbReference type="EMBL" id="CAA2967268.1"/>
    </source>
</evidence>
<dbReference type="AlphaFoldDB" id="A0A8S0QIS3"/>
<keyword evidence="4" id="KW-1185">Reference proteome</keyword>
<sequence>VGKKCGRRATNLCTLCATKSAYRRRYAPTTRAISTPPPLQVRDDVETGVTDKKIDEKDGGMTILAGAGGAVVAATAVTEVAIEASISECDGGGDGDRGDGGGCGGGCGGVIALWVYLAVFAACSLAMLACLIRIWCFPRRGGSPPPSTRVLRTPPRPQDRNGAEMGVKEKKIYDKDGDMTILSGDGGTVIAATAAAAVTIEARRSDGGGDGDGGGGCGGLVDAVVVVVNFIILNE</sequence>
<dbReference type="EMBL" id="CACTIH010001880">
    <property type="protein sequence ID" value="CAA2967268.1"/>
    <property type="molecule type" value="Genomic_DNA"/>
</dbReference>
<feature type="region of interest" description="Disordered" evidence="1">
    <location>
        <begin position="143"/>
        <end position="163"/>
    </location>
</feature>
<comment type="caution">
    <text evidence="3">The sequence shown here is derived from an EMBL/GenBank/DDBJ whole genome shotgun (WGS) entry which is preliminary data.</text>
</comment>
<evidence type="ECO:0000256" key="2">
    <source>
        <dbReference type="SAM" id="Phobius"/>
    </source>
</evidence>
<feature type="non-terminal residue" evidence="3">
    <location>
        <position position="1"/>
    </location>
</feature>
<dbReference type="Proteomes" id="UP000594638">
    <property type="component" value="Unassembled WGS sequence"/>
</dbReference>